<feature type="domain" description="Tr-type G" evidence="14">
    <location>
        <begin position="29"/>
        <end position="211"/>
    </location>
</feature>
<dbReference type="Gene3D" id="3.30.70.240">
    <property type="match status" value="1"/>
</dbReference>
<dbReference type="InterPro" id="IPR005225">
    <property type="entry name" value="Small_GTP-bd"/>
</dbReference>
<evidence type="ECO:0000256" key="3">
    <source>
        <dbReference type="ARBA" id="ARBA00022741"/>
    </source>
</evidence>
<dbReference type="InterPro" id="IPR031157">
    <property type="entry name" value="G_TR_CS"/>
</dbReference>
<dbReference type="Gene3D" id="2.40.30.10">
    <property type="entry name" value="Translation factors"/>
    <property type="match status" value="1"/>
</dbReference>
<dbReference type="SMART" id="SM00838">
    <property type="entry name" value="EFG_C"/>
    <property type="match status" value="1"/>
</dbReference>
<dbReference type="InterPro" id="IPR000640">
    <property type="entry name" value="EFG_V-like"/>
</dbReference>
<dbReference type="InterPro" id="IPR038363">
    <property type="entry name" value="LepA_C_sf"/>
</dbReference>
<dbReference type="GO" id="GO:0005886">
    <property type="term" value="C:plasma membrane"/>
    <property type="evidence" value="ECO:0007669"/>
    <property type="project" value="UniProtKB-SubCell"/>
</dbReference>
<comment type="catalytic activity">
    <reaction evidence="8 12">
        <text>GTP + H2O = GDP + phosphate + H(+)</text>
        <dbReference type="Rhea" id="RHEA:19669"/>
        <dbReference type="ChEBI" id="CHEBI:15377"/>
        <dbReference type="ChEBI" id="CHEBI:15378"/>
        <dbReference type="ChEBI" id="CHEBI:37565"/>
        <dbReference type="ChEBI" id="CHEBI:43474"/>
        <dbReference type="ChEBI" id="CHEBI:58189"/>
        <dbReference type="EC" id="3.6.5.n1"/>
    </reaction>
</comment>
<dbReference type="CDD" id="cd03699">
    <property type="entry name" value="EF4_II"/>
    <property type="match status" value="1"/>
</dbReference>
<keyword evidence="4 12" id="KW-0378">Hydrolase</keyword>
<keyword evidence="3 12" id="KW-0547">Nucleotide-binding</keyword>
<evidence type="ECO:0000256" key="12">
    <source>
        <dbReference type="HAMAP-Rule" id="MF_00071"/>
    </source>
</evidence>
<dbReference type="Gene3D" id="3.30.70.870">
    <property type="entry name" value="Elongation Factor G (Translational Gtpase), domain 3"/>
    <property type="match status" value="1"/>
</dbReference>
<evidence type="ECO:0000256" key="10">
    <source>
        <dbReference type="ARBA" id="ARBA00061052"/>
    </source>
</evidence>
<comment type="caution">
    <text evidence="15">The sequence shown here is derived from an EMBL/GenBank/DDBJ whole genome shotgun (WGS) entry which is preliminary data.</text>
</comment>
<evidence type="ECO:0000256" key="5">
    <source>
        <dbReference type="ARBA" id="ARBA00022917"/>
    </source>
</evidence>
<comment type="subcellular location">
    <subcellularLocation>
        <location evidence="12">Cell membrane</location>
        <topology evidence="12">Peripheral membrane protein</topology>
        <orientation evidence="12">Cytoplasmic side</orientation>
    </subcellularLocation>
</comment>
<evidence type="ECO:0000313" key="16">
    <source>
        <dbReference type="Proteomes" id="UP000006765"/>
    </source>
</evidence>
<dbReference type="STRING" id="1231392.OCGS_0324"/>
<dbReference type="InterPro" id="IPR035654">
    <property type="entry name" value="LepA_IV"/>
</dbReference>
<dbReference type="CDD" id="cd16260">
    <property type="entry name" value="EF4_III"/>
    <property type="match status" value="1"/>
</dbReference>
<dbReference type="CDD" id="cd01890">
    <property type="entry name" value="LepA"/>
    <property type="match status" value="1"/>
</dbReference>
<dbReference type="GO" id="GO:0003746">
    <property type="term" value="F:translation elongation factor activity"/>
    <property type="evidence" value="ECO:0007669"/>
    <property type="project" value="UniProtKB-UniRule"/>
</dbReference>
<comment type="similarity">
    <text evidence="1 12">Belongs to the TRAFAC class translation factor GTPase superfamily. Classic translation factor GTPase family. LepA subfamily.</text>
</comment>
<keyword evidence="6 12" id="KW-0342">GTP-binding</keyword>
<dbReference type="InterPro" id="IPR000795">
    <property type="entry name" value="T_Tr_GTP-bd_dom"/>
</dbReference>
<dbReference type="CDD" id="cd03709">
    <property type="entry name" value="lepA_C"/>
    <property type="match status" value="1"/>
</dbReference>
<dbReference type="InterPro" id="IPR006297">
    <property type="entry name" value="EF-4"/>
</dbReference>
<dbReference type="InterPro" id="IPR035647">
    <property type="entry name" value="EFG_III/V"/>
</dbReference>
<dbReference type="Gene3D" id="3.40.50.300">
    <property type="entry name" value="P-loop containing nucleotide triphosphate hydrolases"/>
    <property type="match status" value="1"/>
</dbReference>
<dbReference type="PROSITE" id="PS51722">
    <property type="entry name" value="G_TR_2"/>
    <property type="match status" value="1"/>
</dbReference>
<dbReference type="NCBIfam" id="TIGR00231">
    <property type="entry name" value="small_GTP"/>
    <property type="match status" value="1"/>
</dbReference>
<dbReference type="FunFam" id="3.40.50.300:FF:000078">
    <property type="entry name" value="Elongation factor 4"/>
    <property type="match status" value="1"/>
</dbReference>
<reference evidence="15 16" key="1">
    <citation type="journal article" date="2012" name="J. Bacteriol.">
        <title>Draft Genome Sequence of Oceaniovalibus guishaninsula JLT2003T.</title>
        <authorList>
            <person name="Tang K."/>
            <person name="Liu K."/>
            <person name="Jiao N."/>
        </authorList>
    </citation>
    <scope>NUCLEOTIDE SEQUENCE [LARGE SCALE GENOMIC DNA]</scope>
    <source>
        <strain evidence="15 16">JLT2003</strain>
    </source>
</reference>
<evidence type="ECO:0000313" key="15">
    <source>
        <dbReference type="EMBL" id="EKE45707.1"/>
    </source>
</evidence>
<feature type="binding site" evidence="12">
    <location>
        <begin position="41"/>
        <end position="46"/>
    </location>
    <ligand>
        <name>GTP</name>
        <dbReference type="ChEBI" id="CHEBI:37565"/>
    </ligand>
</feature>
<dbReference type="InterPro" id="IPR013842">
    <property type="entry name" value="LepA_CTD"/>
</dbReference>
<name>K2HGX7_9RHOB</name>
<dbReference type="Gene3D" id="3.30.70.2570">
    <property type="entry name" value="Elongation factor 4, C-terminal domain"/>
    <property type="match status" value="1"/>
</dbReference>
<dbReference type="EMBL" id="AMGO01000006">
    <property type="protein sequence ID" value="EKE45707.1"/>
    <property type="molecule type" value="Genomic_DNA"/>
</dbReference>
<dbReference type="NCBIfam" id="TIGR01393">
    <property type="entry name" value="lepA"/>
    <property type="match status" value="1"/>
</dbReference>
<keyword evidence="5 12" id="KW-0648">Protein biosynthesis</keyword>
<dbReference type="EC" id="3.6.5.n1" evidence="11 12"/>
<dbReference type="Pfam" id="PF00679">
    <property type="entry name" value="EFG_C"/>
    <property type="match status" value="1"/>
</dbReference>
<dbReference type="Proteomes" id="UP000006765">
    <property type="component" value="Unassembled WGS sequence"/>
</dbReference>
<protein>
    <recommendedName>
        <fullName evidence="11 12">Elongation factor 4</fullName>
        <shortName evidence="12">EF-4</shortName>
        <ecNumber evidence="11 12">3.6.5.n1</ecNumber>
    </recommendedName>
    <alternativeName>
        <fullName evidence="12">Ribosomal back-translocase LepA</fullName>
    </alternativeName>
</protein>
<evidence type="ECO:0000256" key="1">
    <source>
        <dbReference type="ARBA" id="ARBA00005454"/>
    </source>
</evidence>
<dbReference type="GO" id="GO:0043022">
    <property type="term" value="F:ribosome binding"/>
    <property type="evidence" value="ECO:0007669"/>
    <property type="project" value="UniProtKB-UniRule"/>
</dbReference>
<dbReference type="HAMAP" id="MF_00071">
    <property type="entry name" value="LepA"/>
    <property type="match status" value="1"/>
</dbReference>
<dbReference type="Pfam" id="PF00009">
    <property type="entry name" value="GTP_EFTU"/>
    <property type="match status" value="1"/>
</dbReference>
<dbReference type="GO" id="GO:0097216">
    <property type="term" value="F:guanosine tetraphosphate binding"/>
    <property type="evidence" value="ECO:0007669"/>
    <property type="project" value="UniProtKB-ARBA"/>
</dbReference>
<comment type="function">
    <text evidence="9 12">Required for accurate and efficient protein synthesis under certain stress conditions. May act as a fidelity factor of the translation reaction, by catalyzing a one-codon backward translocation of tRNAs on improperly translocated ribosomes. Back-translocation proceeds from a post-translocation (POST) complex to a pre-translocation (PRE) complex, thus giving elongation factor G a second chance to translocate the tRNAs correctly. Binds to ribosomes in a GTP-dependent manner.</text>
</comment>
<dbReference type="FunFam" id="3.30.70.2570:FF:000001">
    <property type="entry name" value="Translation factor GUF1, mitochondrial"/>
    <property type="match status" value="1"/>
</dbReference>
<evidence type="ECO:0000256" key="2">
    <source>
        <dbReference type="ARBA" id="ARBA00022475"/>
    </source>
</evidence>
<accession>K2HGX7</accession>
<dbReference type="AlphaFoldDB" id="K2HGX7"/>
<keyword evidence="2 12" id="KW-1003">Cell membrane</keyword>
<evidence type="ECO:0000256" key="7">
    <source>
        <dbReference type="ARBA" id="ARBA00023136"/>
    </source>
</evidence>
<evidence type="ECO:0000256" key="11">
    <source>
        <dbReference type="ARBA" id="ARBA00066744"/>
    </source>
</evidence>
<feature type="region of interest" description="Disordered" evidence="13">
    <location>
        <begin position="1"/>
        <end position="21"/>
    </location>
</feature>
<dbReference type="Pfam" id="PF06421">
    <property type="entry name" value="LepA_C"/>
    <property type="match status" value="1"/>
</dbReference>
<gene>
    <name evidence="12" type="primary">lepA</name>
    <name evidence="15" type="ORF">OCGS_0324</name>
</gene>
<dbReference type="FunFam" id="2.40.30.10:FF:000015">
    <property type="entry name" value="Translation factor GUF1, mitochondrial"/>
    <property type="match status" value="1"/>
</dbReference>
<evidence type="ECO:0000256" key="4">
    <source>
        <dbReference type="ARBA" id="ARBA00022801"/>
    </source>
</evidence>
<proteinExistence type="inferred from homology"/>
<dbReference type="SUPFAM" id="SSF52540">
    <property type="entry name" value="P-loop containing nucleoside triphosphate hydrolases"/>
    <property type="match status" value="1"/>
</dbReference>
<dbReference type="InterPro" id="IPR027417">
    <property type="entry name" value="P-loop_NTPase"/>
</dbReference>
<dbReference type="PRINTS" id="PR00315">
    <property type="entry name" value="ELONGATNFCT"/>
</dbReference>
<evidence type="ECO:0000256" key="9">
    <source>
        <dbReference type="ARBA" id="ARBA00057626"/>
    </source>
</evidence>
<dbReference type="Pfam" id="PF03144">
    <property type="entry name" value="GTP_EFTU_D2"/>
    <property type="match status" value="1"/>
</dbReference>
<dbReference type="PANTHER" id="PTHR43512:SF4">
    <property type="entry name" value="TRANSLATION FACTOR GUF1 HOMOLOG, CHLOROPLASTIC"/>
    <property type="match status" value="1"/>
</dbReference>
<dbReference type="GO" id="GO:0045727">
    <property type="term" value="P:positive regulation of translation"/>
    <property type="evidence" value="ECO:0007669"/>
    <property type="project" value="UniProtKB-UniRule"/>
</dbReference>
<dbReference type="InterPro" id="IPR004161">
    <property type="entry name" value="EFTu-like_2"/>
</dbReference>
<dbReference type="GO" id="GO:0003924">
    <property type="term" value="F:GTPase activity"/>
    <property type="evidence" value="ECO:0007669"/>
    <property type="project" value="UniProtKB-UniRule"/>
</dbReference>
<dbReference type="PANTHER" id="PTHR43512">
    <property type="entry name" value="TRANSLATION FACTOR GUF1-RELATED"/>
    <property type="match status" value="1"/>
</dbReference>
<keyword evidence="7 12" id="KW-0472">Membrane</keyword>
<dbReference type="PROSITE" id="PS00301">
    <property type="entry name" value="G_TR_1"/>
    <property type="match status" value="1"/>
</dbReference>
<sequence length="624" mass="69336">MPIGMGRAARRPIDQSPAAPHIPAMTDISRIRNFSIVAHIDHGKSTLADRLIQLTGTVAERDMKEQLLDAMDIERERGITIKANTVRIDYPARDGHTYVLNLIDTPGHVDFGYEVSRSMRAVEGSLLVVDASQGVEAQTLANVYQAIDADHEIVPVLNKVDLPAADVARVRTQIEDVIGIEAHDAVEISAKTGQGIPDVLEAIVTRLPPPRQGDRNAPLKAMLVDSKYDTYLGVIVIVRIIDGVLKKGDRIRMMKTGGTYDVDDVGVYRPAMTSVAELGPGEIGYLNASIKQVRDTRVGDTITTERHPTATALPGFKPSVPVVFCGLFPVDTNDFEDMRDAIEKLALNDASFTYEMETSAALGFGFRCGFLGLLHLEVIRDRLEREYDIDLITTAPSVVYHIYQRDGTMTELHNPADMPDPAGIDHIEEPRIKATILVPDEYLGDVLKLCQERRGIQQDLTYAGSRAMAVYDLPLNEVVFDFYDRLKSVTKGYASFDYQMIGYREDNLVKMSVLVNDEPVDALSMMVHRDRAEGRGRQMCEKLKELIPRHMFKIPIQAAIGGRVIARETLSAMRKDVTAKCYGGDATRKRKLLDKQKAGKKKMRQFGKVDIPQEAFINALKMDG</sequence>
<keyword evidence="16" id="KW-1185">Reference proteome</keyword>
<dbReference type="PATRIC" id="fig|1231392.3.peg.326"/>
<dbReference type="SUPFAM" id="SSF54980">
    <property type="entry name" value="EF-G C-terminal domain-like"/>
    <property type="match status" value="2"/>
</dbReference>
<dbReference type="FunFam" id="3.30.70.870:FF:000004">
    <property type="entry name" value="Translation factor GUF1, mitochondrial"/>
    <property type="match status" value="1"/>
</dbReference>
<evidence type="ECO:0000256" key="13">
    <source>
        <dbReference type="SAM" id="MobiDB-lite"/>
    </source>
</evidence>
<dbReference type="eggNOG" id="COG0481">
    <property type="taxonomic scope" value="Bacteria"/>
</dbReference>
<dbReference type="GO" id="GO:0005525">
    <property type="term" value="F:GTP binding"/>
    <property type="evidence" value="ECO:0007669"/>
    <property type="project" value="UniProtKB-UniRule"/>
</dbReference>
<feature type="binding site" evidence="12">
    <location>
        <begin position="158"/>
        <end position="161"/>
    </location>
    <ligand>
        <name>GTP</name>
        <dbReference type="ChEBI" id="CHEBI:37565"/>
    </ligand>
</feature>
<dbReference type="FunFam" id="3.30.70.240:FF:000007">
    <property type="entry name" value="Translation factor GUF1, mitochondrial"/>
    <property type="match status" value="1"/>
</dbReference>
<comment type="similarity">
    <text evidence="10">Belongs to the GTP-binding elongation factor family. LepA subfamily.</text>
</comment>
<evidence type="ECO:0000259" key="14">
    <source>
        <dbReference type="PROSITE" id="PS51722"/>
    </source>
</evidence>
<evidence type="ECO:0000256" key="6">
    <source>
        <dbReference type="ARBA" id="ARBA00023134"/>
    </source>
</evidence>
<organism evidence="15 16">
    <name type="scientific">Oceaniovalibus guishaninsula JLT2003</name>
    <dbReference type="NCBI Taxonomy" id="1231392"/>
    <lineage>
        <taxon>Bacteria</taxon>
        <taxon>Pseudomonadati</taxon>
        <taxon>Pseudomonadota</taxon>
        <taxon>Alphaproteobacteria</taxon>
        <taxon>Rhodobacterales</taxon>
        <taxon>Roseobacteraceae</taxon>
        <taxon>Oceaniovalibus</taxon>
    </lineage>
</organism>
<evidence type="ECO:0000256" key="8">
    <source>
        <dbReference type="ARBA" id="ARBA00050293"/>
    </source>
</evidence>